<accession>A0ABW4VPG4</accession>
<evidence type="ECO:0000313" key="1">
    <source>
        <dbReference type="EMBL" id="MFD2035158.1"/>
    </source>
</evidence>
<reference evidence="2" key="1">
    <citation type="journal article" date="2019" name="Int. J. Syst. Evol. Microbiol.">
        <title>The Global Catalogue of Microorganisms (GCM) 10K type strain sequencing project: providing services to taxonomists for standard genome sequencing and annotation.</title>
        <authorList>
            <consortium name="The Broad Institute Genomics Platform"/>
            <consortium name="The Broad Institute Genome Sequencing Center for Infectious Disease"/>
            <person name="Wu L."/>
            <person name="Ma J."/>
        </authorList>
    </citation>
    <scope>NUCLEOTIDE SEQUENCE [LARGE SCALE GENOMIC DNA]</scope>
    <source>
        <strain evidence="2">CGMCC 1.15180</strain>
    </source>
</reference>
<name>A0ABW4VPG4_9BACT</name>
<comment type="caution">
    <text evidence="1">The sequence shown here is derived from an EMBL/GenBank/DDBJ whole genome shotgun (WGS) entry which is preliminary data.</text>
</comment>
<proteinExistence type="predicted"/>
<protein>
    <submittedName>
        <fullName evidence="1">Uncharacterized protein</fullName>
    </submittedName>
</protein>
<keyword evidence="2" id="KW-1185">Reference proteome</keyword>
<sequence>MAKQTGIITLSGNVGKLNFFKNRDGYQAREKGGVSKSRIMTDPRYARTRENIAEFKTAAEAVRLLKDSIRPAILKISDSRIHQRLVKRMLEILRTDPVNNRGERSVAEGDWDLLQGLEMNAKAGLTSVLRPDIAINNAVGDWDVSIPPFLPRDFILIPEGASHFRIFVAGASVDFSTGTKNFLTVSSGEMSINSQTTVLQLAIDKATLVDPNKVFLLGIEFLQEVNGLYYALSNGAHNAAAIMMVQKD</sequence>
<dbReference type="EMBL" id="JBHUHR010000027">
    <property type="protein sequence ID" value="MFD2035158.1"/>
    <property type="molecule type" value="Genomic_DNA"/>
</dbReference>
<evidence type="ECO:0000313" key="2">
    <source>
        <dbReference type="Proteomes" id="UP001597361"/>
    </source>
</evidence>
<organism evidence="1 2">
    <name type="scientific">Belliella marina</name>
    <dbReference type="NCBI Taxonomy" id="1644146"/>
    <lineage>
        <taxon>Bacteria</taxon>
        <taxon>Pseudomonadati</taxon>
        <taxon>Bacteroidota</taxon>
        <taxon>Cytophagia</taxon>
        <taxon>Cytophagales</taxon>
        <taxon>Cyclobacteriaceae</taxon>
        <taxon>Belliella</taxon>
    </lineage>
</organism>
<dbReference type="RefSeq" id="WP_376885932.1">
    <property type="nucleotide sequence ID" value="NZ_JBHUHR010000027.1"/>
</dbReference>
<dbReference type="Proteomes" id="UP001597361">
    <property type="component" value="Unassembled WGS sequence"/>
</dbReference>
<gene>
    <name evidence="1" type="ORF">ACFSKL_10170</name>
</gene>